<comment type="caution">
    <text evidence="1">The sequence shown here is derived from an EMBL/GenBank/DDBJ whole genome shotgun (WGS) entry which is preliminary data.</text>
</comment>
<organism evidence="1 2">
    <name type="scientific">Steinernema hermaphroditum</name>
    <dbReference type="NCBI Taxonomy" id="289476"/>
    <lineage>
        <taxon>Eukaryota</taxon>
        <taxon>Metazoa</taxon>
        <taxon>Ecdysozoa</taxon>
        <taxon>Nematoda</taxon>
        <taxon>Chromadorea</taxon>
        <taxon>Rhabditida</taxon>
        <taxon>Tylenchina</taxon>
        <taxon>Panagrolaimomorpha</taxon>
        <taxon>Strongyloidoidea</taxon>
        <taxon>Steinernematidae</taxon>
        <taxon>Steinernema</taxon>
    </lineage>
</organism>
<gene>
    <name evidence="1" type="ORF">QR680_012716</name>
</gene>
<proteinExistence type="predicted"/>
<protein>
    <submittedName>
        <fullName evidence="1">Uncharacterized protein</fullName>
    </submittedName>
</protein>
<dbReference type="EMBL" id="JAUCMV010000002">
    <property type="protein sequence ID" value="KAK0416847.1"/>
    <property type="molecule type" value="Genomic_DNA"/>
</dbReference>
<evidence type="ECO:0000313" key="1">
    <source>
        <dbReference type="EMBL" id="KAK0416847.1"/>
    </source>
</evidence>
<name>A0AA39I5H4_9BILA</name>
<accession>A0AA39I5H4</accession>
<reference evidence="1" key="1">
    <citation type="submission" date="2023-06" db="EMBL/GenBank/DDBJ databases">
        <title>Genomic analysis of the entomopathogenic nematode Steinernema hermaphroditum.</title>
        <authorList>
            <person name="Schwarz E.M."/>
            <person name="Heppert J.K."/>
            <person name="Baniya A."/>
            <person name="Schwartz H.T."/>
            <person name="Tan C.-H."/>
            <person name="Antoshechkin I."/>
            <person name="Sternberg P.W."/>
            <person name="Goodrich-Blair H."/>
            <person name="Dillman A.R."/>
        </authorList>
    </citation>
    <scope>NUCLEOTIDE SEQUENCE</scope>
    <source>
        <strain evidence="1">PS9179</strain>
        <tissue evidence="1">Whole animal</tissue>
    </source>
</reference>
<dbReference type="AlphaFoldDB" id="A0AA39I5H4"/>
<sequence length="227" mass="25989">MAGEVLSEVFDKARHPDSATLLRIGDTETRVIGHSEHVFFAFEVAPEFQKRSQTTNSESSSSLQKARAPELVEHSATCSQVLLPLGSFARTSFAKPVLNATALRHRIPEACLRMFSMRQEVELSPKGRRLLVLIGENRMRNLVLRLRLLLLRFVSLDAVSEILEADRKLIHLKKELDVYRDFESWESIRASAAESRALLTERWSRYERLRDSCRPDEEQCQLGIKLL</sequence>
<keyword evidence="2" id="KW-1185">Reference proteome</keyword>
<evidence type="ECO:0000313" key="2">
    <source>
        <dbReference type="Proteomes" id="UP001175271"/>
    </source>
</evidence>
<dbReference type="Proteomes" id="UP001175271">
    <property type="component" value="Unassembled WGS sequence"/>
</dbReference>